<dbReference type="SUPFAM" id="SSF56784">
    <property type="entry name" value="HAD-like"/>
    <property type="match status" value="1"/>
</dbReference>
<dbReference type="EC" id="3.1.3.-" evidence="3"/>
<dbReference type="AlphaFoldDB" id="A0A9X4KZM1"/>
<keyword evidence="6" id="KW-1185">Reference proteome</keyword>
<proteinExistence type="inferred from homology"/>
<comment type="similarity">
    <text evidence="1 3">Belongs to the 5'(3')-deoxyribonucleotidase family.</text>
</comment>
<dbReference type="Pfam" id="PF06941">
    <property type="entry name" value="NT5C"/>
    <property type="match status" value="1"/>
</dbReference>
<evidence type="ECO:0000256" key="3">
    <source>
        <dbReference type="PIRNR" id="PIRNR021362"/>
    </source>
</evidence>
<feature type="active site" description="Proton donor" evidence="4">
    <location>
        <position position="8"/>
    </location>
</feature>
<comment type="caution">
    <text evidence="5">The sequence shown here is derived from an EMBL/GenBank/DDBJ whole genome shotgun (WGS) entry which is preliminary data.</text>
</comment>
<dbReference type="Gene3D" id="3.40.50.1000">
    <property type="entry name" value="HAD superfamily/HAD-like"/>
    <property type="match status" value="1"/>
</dbReference>
<dbReference type="InterPro" id="IPR036412">
    <property type="entry name" value="HAD-like_sf"/>
</dbReference>
<name>A0A9X4KZM1_9BACL</name>
<sequence length="191" mass="22257">MKLGFDIDDTLIRLREHAFRLYNKKLGRQVDIAKLHALACIPIHEAFGMTPEEGKRMWDELREQIYFSDCPPYPGAVEALSELDRLGHEIYYITARGQGHCDRTLAWLKAAGFPVRPGRFYCGMGDAEKIHVIRELSLDYYFDDKPVVLDTLAELRMQVYVRDQPYNRHVTLPRIVSWDELFKLLSMDPPK</sequence>
<dbReference type="PANTHER" id="PTHR35134:SF2">
    <property type="entry name" value="NUCLEOTIDASE YQFW-RELATED"/>
    <property type="match status" value="1"/>
</dbReference>
<dbReference type="EMBL" id="JAPDIA010000009">
    <property type="protein sequence ID" value="MDG0814170.1"/>
    <property type="molecule type" value="Genomic_DNA"/>
</dbReference>
<evidence type="ECO:0000256" key="2">
    <source>
        <dbReference type="ARBA" id="ARBA00022801"/>
    </source>
</evidence>
<evidence type="ECO:0000313" key="6">
    <source>
        <dbReference type="Proteomes" id="UP001153404"/>
    </source>
</evidence>
<dbReference type="InterPro" id="IPR009206">
    <property type="entry name" value="Nucleotidase_putative"/>
</dbReference>
<evidence type="ECO:0000313" key="5">
    <source>
        <dbReference type="EMBL" id="MDG0814170.1"/>
    </source>
</evidence>
<dbReference type="InterPro" id="IPR023214">
    <property type="entry name" value="HAD_sf"/>
</dbReference>
<evidence type="ECO:0000256" key="1">
    <source>
        <dbReference type="ARBA" id="ARBA00009589"/>
    </source>
</evidence>
<reference evidence="5" key="1">
    <citation type="submission" date="2022-10" db="EMBL/GenBank/DDBJ databases">
        <title>Comparative genomic analysis of Cohnella hashimotonis sp. nov., isolated from the International Space Station.</title>
        <authorList>
            <person name="Simpson A."/>
            <person name="Venkateswaran K."/>
        </authorList>
    </citation>
    <scope>NUCLEOTIDE SEQUENCE</scope>
    <source>
        <strain evidence="5">DSM 28161</strain>
    </source>
</reference>
<gene>
    <name evidence="5" type="ORF">OMP40_36495</name>
</gene>
<dbReference type="PANTHER" id="PTHR35134">
    <property type="entry name" value="NUCLEOTIDASE YQFW-RELATED"/>
    <property type="match status" value="1"/>
</dbReference>
<dbReference type="InterPro" id="IPR010708">
    <property type="entry name" value="5'(3')-deoxyribonucleotidase"/>
</dbReference>
<dbReference type="Proteomes" id="UP001153404">
    <property type="component" value="Unassembled WGS sequence"/>
</dbReference>
<protein>
    <recommendedName>
        <fullName evidence="3">Nucleotidase</fullName>
        <ecNumber evidence="3">3.1.3.-</ecNumber>
    </recommendedName>
</protein>
<dbReference type="GO" id="GO:0009264">
    <property type="term" value="P:deoxyribonucleotide catabolic process"/>
    <property type="evidence" value="ECO:0007669"/>
    <property type="project" value="InterPro"/>
</dbReference>
<dbReference type="InterPro" id="IPR052419">
    <property type="entry name" value="5_3-deoxyribonucleotidase-like"/>
</dbReference>
<feature type="active site" description="Nucleophile" evidence="4">
    <location>
        <position position="6"/>
    </location>
</feature>
<dbReference type="RefSeq" id="WP_277539727.1">
    <property type="nucleotide sequence ID" value="NZ_JAPDIA010000009.1"/>
</dbReference>
<keyword evidence="2 3" id="KW-0378">Hydrolase</keyword>
<evidence type="ECO:0000256" key="4">
    <source>
        <dbReference type="PIRSR" id="PIRSR610708-1"/>
    </source>
</evidence>
<dbReference type="PIRSF" id="PIRSF021362">
    <property type="entry name" value="UCP021362_HAD"/>
    <property type="match status" value="1"/>
</dbReference>
<accession>A0A9X4KZM1</accession>
<dbReference type="GO" id="GO:0008253">
    <property type="term" value="F:5'-nucleotidase activity"/>
    <property type="evidence" value="ECO:0007669"/>
    <property type="project" value="InterPro"/>
</dbReference>
<organism evidence="5 6">
    <name type="scientific">Cohnella rhizosphaerae</name>
    <dbReference type="NCBI Taxonomy" id="1457232"/>
    <lineage>
        <taxon>Bacteria</taxon>
        <taxon>Bacillati</taxon>
        <taxon>Bacillota</taxon>
        <taxon>Bacilli</taxon>
        <taxon>Bacillales</taxon>
        <taxon>Paenibacillaceae</taxon>
        <taxon>Cohnella</taxon>
    </lineage>
</organism>